<reference evidence="1 2" key="1">
    <citation type="submission" date="2018-02" db="EMBL/GenBank/DDBJ databases">
        <title>Genome sequence of the basidiomycete white-rot fungus Phlebia centrifuga.</title>
        <authorList>
            <person name="Granchi Z."/>
            <person name="Peng M."/>
            <person name="de Vries R.P."/>
            <person name="Hilden K."/>
            <person name="Makela M.R."/>
            <person name="Grigoriev I."/>
            <person name="Riley R."/>
        </authorList>
    </citation>
    <scope>NUCLEOTIDE SEQUENCE [LARGE SCALE GENOMIC DNA]</scope>
    <source>
        <strain evidence="1 2">FBCC195</strain>
    </source>
</reference>
<keyword evidence="2" id="KW-1185">Reference proteome</keyword>
<name>A0A2R6Q5G1_9APHY</name>
<evidence type="ECO:0000313" key="1">
    <source>
        <dbReference type="EMBL" id="PSS02353.1"/>
    </source>
</evidence>
<comment type="caution">
    <text evidence="1">The sequence shown here is derived from an EMBL/GenBank/DDBJ whole genome shotgun (WGS) entry which is preliminary data.</text>
</comment>
<organism evidence="1 2">
    <name type="scientific">Hermanssonia centrifuga</name>
    <dbReference type="NCBI Taxonomy" id="98765"/>
    <lineage>
        <taxon>Eukaryota</taxon>
        <taxon>Fungi</taxon>
        <taxon>Dikarya</taxon>
        <taxon>Basidiomycota</taxon>
        <taxon>Agaricomycotina</taxon>
        <taxon>Agaricomycetes</taxon>
        <taxon>Polyporales</taxon>
        <taxon>Meruliaceae</taxon>
        <taxon>Hermanssonia</taxon>
    </lineage>
</organism>
<accession>A0A2R6Q5G1</accession>
<evidence type="ECO:0000313" key="2">
    <source>
        <dbReference type="Proteomes" id="UP000186601"/>
    </source>
</evidence>
<gene>
    <name evidence="1" type="ORF">PHLCEN_2v4046</name>
</gene>
<dbReference type="AlphaFoldDB" id="A0A2R6Q5G1"/>
<proteinExistence type="predicted"/>
<dbReference type="Proteomes" id="UP000186601">
    <property type="component" value="Unassembled WGS sequence"/>
</dbReference>
<dbReference type="EMBL" id="MLYV02000398">
    <property type="protein sequence ID" value="PSS02353.1"/>
    <property type="molecule type" value="Genomic_DNA"/>
</dbReference>
<protein>
    <submittedName>
        <fullName evidence="1">Uncharacterized protein</fullName>
    </submittedName>
</protein>
<sequence>MDTECGAELETGASLDNGALLTDTTELDLLVDSGLELEEIRLDEDSEVFGVRGTADSDTLEDTEVALGNVLERVVTRDVEGLLEDTETIDAKVLGSSPVWPVKK</sequence>